<accession>A0ABM5UDW0</accession>
<keyword evidence="2" id="KW-1185">Reference proteome</keyword>
<dbReference type="Proteomes" id="UP000069914">
    <property type="component" value="Chromosome"/>
</dbReference>
<reference evidence="1 2" key="1">
    <citation type="journal article" date="2015" name="Genome Announc.">
        <title>De Novo Genome Sequence of Yersinia aleksiciae Y159T.</title>
        <authorList>
            <person name="Sprague L.D."/>
            <person name="Neubauer H."/>
        </authorList>
    </citation>
    <scope>NUCLEOTIDE SEQUENCE [LARGE SCALE GENOMIC DNA]</scope>
    <source>
        <strain evidence="1 2">159</strain>
    </source>
</reference>
<evidence type="ECO:0000313" key="1">
    <source>
        <dbReference type="EMBL" id="AKP34017.1"/>
    </source>
</evidence>
<dbReference type="InterPro" id="IPR058240">
    <property type="entry name" value="rSAM_sf"/>
</dbReference>
<organism evidence="1 2">
    <name type="scientific">Yersinia aleksiciae</name>
    <dbReference type="NCBI Taxonomy" id="263819"/>
    <lineage>
        <taxon>Bacteria</taxon>
        <taxon>Pseudomonadati</taxon>
        <taxon>Pseudomonadota</taxon>
        <taxon>Gammaproteobacteria</taxon>
        <taxon>Enterobacterales</taxon>
        <taxon>Yersiniaceae</taxon>
        <taxon>Yersinia</taxon>
    </lineage>
</organism>
<gene>
    <name evidence="1" type="ORF">ACZ76_10935</name>
</gene>
<sequence length="123" mass="14001">MNIDLVPYHAQPGLLPFPKRWATMPWRDSLPLPAESLQDSWQSLLQKALPRNKRLLYLHIPFCTTFCGFYQNPLQPESTARYTDYLLRELSMEANSPLLQGGQFMQFTSGAGRQVGSDDARGV</sequence>
<name>A0ABM5UDW0_YERAE</name>
<evidence type="ECO:0000313" key="2">
    <source>
        <dbReference type="Proteomes" id="UP000069914"/>
    </source>
</evidence>
<dbReference type="SUPFAM" id="SSF102114">
    <property type="entry name" value="Radical SAM enzymes"/>
    <property type="match status" value="1"/>
</dbReference>
<dbReference type="EMBL" id="CP011975">
    <property type="protein sequence ID" value="AKP34017.1"/>
    <property type="molecule type" value="Genomic_DNA"/>
</dbReference>
<protein>
    <submittedName>
        <fullName evidence="1">Uncharacterized protein</fullName>
    </submittedName>
</protein>
<proteinExistence type="predicted"/>